<accession>A0A1W1BNB4</accession>
<evidence type="ECO:0000259" key="1">
    <source>
        <dbReference type="Pfam" id="PF03008"/>
    </source>
</evidence>
<gene>
    <name evidence="2" type="ORF">MNB_SV-9-30</name>
</gene>
<dbReference type="Pfam" id="PF03008">
    <property type="entry name" value="DUF234"/>
    <property type="match status" value="1"/>
</dbReference>
<protein>
    <recommendedName>
        <fullName evidence="1">DUF234 domain-containing protein</fullName>
    </recommendedName>
</protein>
<dbReference type="EMBL" id="FPHG01000027">
    <property type="protein sequence ID" value="SFV55029.1"/>
    <property type="molecule type" value="Genomic_DNA"/>
</dbReference>
<feature type="domain" description="DUF234" evidence="1">
    <location>
        <begin position="150"/>
        <end position="243"/>
    </location>
</feature>
<dbReference type="PANTHER" id="PTHR34704:SF1">
    <property type="entry name" value="ATPASE"/>
    <property type="match status" value="1"/>
</dbReference>
<organism evidence="2">
    <name type="scientific">hydrothermal vent metagenome</name>
    <dbReference type="NCBI Taxonomy" id="652676"/>
    <lineage>
        <taxon>unclassified sequences</taxon>
        <taxon>metagenomes</taxon>
        <taxon>ecological metagenomes</taxon>
    </lineage>
</organism>
<sequence>MSKDSSSHPSLLSQFRSFCYQNKITDIEKAVEYFSVFGGMGWWVDVSIPLDELIETKILKNYRYIHGDITKITHSKSTHHAMLTALAKGDRREHSAFKKINIGRDNGEEVIDFLIKDGFLVFDKSIEKPVNEKDGISDKLLFVTPFMRFWFAMVSPTYKNIKVGDYSEFKERWIAIKDEFTTLIYTQLVKELIKINFKELFEGDPIVSIGSYYDKNVSIDILAKRKSGATLAGICKYGKSKVNKSELTRLKSLCKEAELDKVESYVIFSKNKFSSELKKEKDDNVKLFSIRHLNQLIDNLTEKDLIKSSNKKY</sequence>
<name>A0A1W1BNB4_9ZZZZ</name>
<dbReference type="PANTHER" id="PTHR34704">
    <property type="entry name" value="ATPASE"/>
    <property type="match status" value="1"/>
</dbReference>
<dbReference type="AlphaFoldDB" id="A0A1W1BNB4"/>
<evidence type="ECO:0000313" key="2">
    <source>
        <dbReference type="EMBL" id="SFV55029.1"/>
    </source>
</evidence>
<reference evidence="2" key="1">
    <citation type="submission" date="2016-10" db="EMBL/GenBank/DDBJ databases">
        <authorList>
            <person name="de Groot N.N."/>
        </authorList>
    </citation>
    <scope>NUCLEOTIDE SEQUENCE</scope>
</reference>
<proteinExistence type="predicted"/>
<dbReference type="InterPro" id="IPR004256">
    <property type="entry name" value="DUF234"/>
</dbReference>